<name>A0A940XWI3_9ACTN</name>
<dbReference type="AlphaFoldDB" id="A0A940XWI3"/>
<protein>
    <submittedName>
        <fullName evidence="1">Uncharacterized protein</fullName>
    </submittedName>
</protein>
<dbReference type="EMBL" id="JAGPNL010000013">
    <property type="protein sequence ID" value="MBQ0830828.1"/>
    <property type="molecule type" value="Genomic_DNA"/>
</dbReference>
<organism evidence="1 2">
    <name type="scientific">Streptomyces tagetis</name>
    <dbReference type="NCBI Taxonomy" id="2820809"/>
    <lineage>
        <taxon>Bacteria</taxon>
        <taxon>Bacillati</taxon>
        <taxon>Actinomycetota</taxon>
        <taxon>Actinomycetes</taxon>
        <taxon>Kitasatosporales</taxon>
        <taxon>Streptomycetaceae</taxon>
        <taxon>Streptomyces</taxon>
    </lineage>
</organism>
<dbReference type="Proteomes" id="UP000677875">
    <property type="component" value="Unassembled WGS sequence"/>
</dbReference>
<evidence type="ECO:0000313" key="2">
    <source>
        <dbReference type="Proteomes" id="UP000677875"/>
    </source>
</evidence>
<gene>
    <name evidence="1" type="ORF">J5Y05_30740</name>
</gene>
<accession>A0A940XWI3</accession>
<dbReference type="RefSeq" id="WP_210876589.1">
    <property type="nucleotide sequence ID" value="NZ_JAGPNL010000013.1"/>
</dbReference>
<evidence type="ECO:0000313" key="1">
    <source>
        <dbReference type="EMBL" id="MBQ0830828.1"/>
    </source>
</evidence>
<sequence>MLTPLASAAALAVGLCDLIEAADHGAGELVDAELTRPDRGSLVVVIAAIARFQHAAPDVLAFAVEDPPAAFAW</sequence>
<reference evidence="1" key="1">
    <citation type="submission" date="2021-04" db="EMBL/GenBank/DDBJ databases">
        <title>Genome seq and assembly of Streptomyces sp. RG38.</title>
        <authorList>
            <person name="Chhetri G."/>
        </authorList>
    </citation>
    <scope>NUCLEOTIDE SEQUENCE</scope>
    <source>
        <strain evidence="1">RG38</strain>
    </source>
</reference>
<proteinExistence type="predicted"/>
<comment type="caution">
    <text evidence="1">The sequence shown here is derived from an EMBL/GenBank/DDBJ whole genome shotgun (WGS) entry which is preliminary data.</text>
</comment>
<keyword evidence="2" id="KW-1185">Reference proteome</keyword>